<protein>
    <recommendedName>
        <fullName evidence="4">DUF3558 domain-containing protein</fullName>
    </recommendedName>
</protein>
<gene>
    <name evidence="2" type="ORF">HD601_001671</name>
</gene>
<keyword evidence="3" id="KW-1185">Reference proteome</keyword>
<organism evidence="2 3">
    <name type="scientific">Jiangella mangrovi</name>
    <dbReference type="NCBI Taxonomy" id="1524084"/>
    <lineage>
        <taxon>Bacteria</taxon>
        <taxon>Bacillati</taxon>
        <taxon>Actinomycetota</taxon>
        <taxon>Actinomycetes</taxon>
        <taxon>Jiangellales</taxon>
        <taxon>Jiangellaceae</taxon>
        <taxon>Jiangella</taxon>
    </lineage>
</organism>
<sequence length="607" mass="63893">MRLRSAVAGAAVLLAAAACGSGAQDDTGPDAPAGTHVCELLRADEVRTALGAADVTLTEEPGPLEEDWSFDNCRITVDEAGTDPTYELLLRVSLDRAELADHEAMAADWGTIEVPGLGTAADLFTPTWLQVLAGDRLVRLSGRYHLPEIPVLSEVVRPVLSRLGGYRPAPAEVALPACDAVTPQAETLLGGEADRRRDRADDRLLCSWSRGGDVIQAHTTLGDRSVLEGAADATEDESLDLGGAPARYLSHEDAFGTVQFVVDGWRLGGYVQHQPHDHGTDHDPLIALARAFAAELPEAAPEPPVAYPVDRNRLPDRATAGICELIGADEAGEILGGEVELVERPGPVDVQTFDGCDLVLGGGPSAAGSTVRIDVSAQPMTLADHELLYRQAVAPAGPPPGAEVPGLGEDARFVSDGSLQVFEDGRVLRLRDLPGHDEAIALAELVLPRLPDLPEPPEVVALPECDALTDSAAAVLGERPELRRDNVSFYGLVCGWATETGSLSARTTSGEVAGLVWTMDAPGAEVLDLAGGTENAVYFEVIGSTPPTAGVDVVVVPQELGLAVEHRPHDPERDRDALVAFADELATLLPEIAPDCPQPGSDCVRRP</sequence>
<dbReference type="EMBL" id="JACHMM010000001">
    <property type="protein sequence ID" value="MBB5787096.1"/>
    <property type="molecule type" value="Genomic_DNA"/>
</dbReference>
<accession>A0A7W9GNY6</accession>
<dbReference type="PROSITE" id="PS51257">
    <property type="entry name" value="PROKAR_LIPOPROTEIN"/>
    <property type="match status" value="1"/>
</dbReference>
<name>A0A7W9GNY6_9ACTN</name>
<comment type="caution">
    <text evidence="2">The sequence shown here is derived from an EMBL/GenBank/DDBJ whole genome shotgun (WGS) entry which is preliminary data.</text>
</comment>
<proteinExistence type="predicted"/>
<feature type="chain" id="PRO_5030870223" description="DUF3558 domain-containing protein" evidence="1">
    <location>
        <begin position="24"/>
        <end position="607"/>
    </location>
</feature>
<dbReference type="AlphaFoldDB" id="A0A7W9GNY6"/>
<dbReference type="Proteomes" id="UP000542813">
    <property type="component" value="Unassembled WGS sequence"/>
</dbReference>
<keyword evidence="1" id="KW-0732">Signal</keyword>
<evidence type="ECO:0008006" key="4">
    <source>
        <dbReference type="Google" id="ProtNLM"/>
    </source>
</evidence>
<reference evidence="2 3" key="1">
    <citation type="submission" date="2020-08" db="EMBL/GenBank/DDBJ databases">
        <title>Sequencing the genomes of 1000 actinobacteria strains.</title>
        <authorList>
            <person name="Klenk H.-P."/>
        </authorList>
    </citation>
    <scope>NUCLEOTIDE SEQUENCE [LARGE SCALE GENOMIC DNA]</scope>
    <source>
        <strain evidence="2 3">DSM 102122</strain>
    </source>
</reference>
<evidence type="ECO:0000313" key="2">
    <source>
        <dbReference type="EMBL" id="MBB5787096.1"/>
    </source>
</evidence>
<dbReference type="RefSeq" id="WP_184820942.1">
    <property type="nucleotide sequence ID" value="NZ_JACHMM010000001.1"/>
</dbReference>
<evidence type="ECO:0000256" key="1">
    <source>
        <dbReference type="SAM" id="SignalP"/>
    </source>
</evidence>
<feature type="signal peptide" evidence="1">
    <location>
        <begin position="1"/>
        <end position="23"/>
    </location>
</feature>
<evidence type="ECO:0000313" key="3">
    <source>
        <dbReference type="Proteomes" id="UP000542813"/>
    </source>
</evidence>